<accession>A0A381Z866</accession>
<dbReference type="AlphaFoldDB" id="A0A381Z866"/>
<protein>
    <recommendedName>
        <fullName evidence="2">FlgD Ig-like domain-containing protein</fullName>
    </recommendedName>
</protein>
<evidence type="ECO:0008006" key="2">
    <source>
        <dbReference type="Google" id="ProtNLM"/>
    </source>
</evidence>
<reference evidence="1" key="1">
    <citation type="submission" date="2018-05" db="EMBL/GenBank/DDBJ databases">
        <authorList>
            <person name="Lanie J.A."/>
            <person name="Ng W.-L."/>
            <person name="Kazmierczak K.M."/>
            <person name="Andrzejewski T.M."/>
            <person name="Davidsen T.M."/>
            <person name="Wayne K.J."/>
            <person name="Tettelin H."/>
            <person name="Glass J.I."/>
            <person name="Rusch D."/>
            <person name="Podicherti R."/>
            <person name="Tsui H.-C.T."/>
            <person name="Winkler M.E."/>
        </authorList>
    </citation>
    <scope>NUCLEOTIDE SEQUENCE</scope>
</reference>
<proteinExistence type="predicted"/>
<dbReference type="InterPro" id="IPR026444">
    <property type="entry name" value="Secre_tail"/>
</dbReference>
<organism evidence="1">
    <name type="scientific">marine metagenome</name>
    <dbReference type="NCBI Taxonomy" id="408172"/>
    <lineage>
        <taxon>unclassified sequences</taxon>
        <taxon>metagenomes</taxon>
        <taxon>ecological metagenomes</taxon>
    </lineage>
</organism>
<gene>
    <name evidence="1" type="ORF">METZ01_LOCUS137817</name>
</gene>
<sequence length="174" mass="19491">MKRYHLSFYFILSLLIGQGTLVVNTTGSDNEFSIASIVQLNFNSASDSLFIQTPGFTYSYDVSEIESIDFAGQLSVFDVEKLTSFKLMQNYPNPFNPKTTIQFDIPEAGKARVDIFNLKGQLVNALIHTYLDVGRHQITWDGRTAAGINSGSGIFIYRVLLNGIQYSKKMVLLK</sequence>
<dbReference type="NCBIfam" id="TIGR04183">
    <property type="entry name" value="Por_Secre_tail"/>
    <property type="match status" value="1"/>
</dbReference>
<evidence type="ECO:0000313" key="1">
    <source>
        <dbReference type="EMBL" id="SVA84963.1"/>
    </source>
</evidence>
<dbReference type="Gene3D" id="2.60.40.4070">
    <property type="match status" value="1"/>
</dbReference>
<name>A0A381Z866_9ZZZZ</name>
<dbReference type="EMBL" id="UINC01020175">
    <property type="protein sequence ID" value="SVA84963.1"/>
    <property type="molecule type" value="Genomic_DNA"/>
</dbReference>